<sequence length="434" mass="50762">MDQPSPLLQSTGILLEIFTFLDWPEQLRLQLLCKSIYNRVMPLLTHSNKLEPIPRFLSIHKDCLYNVSLGEGFPYKYGMLKLEQAENEIGDHVTKDFSMSRTMMISYNNYLYCFGHSEKYFEPGQGISQSVYRIDSFSLKIEEMQPMPEPFHRSTLVYNDKDKVCYFIGGVDCDCLSLKCVFAYSFENNTWYTLPEMSQAKDFATCMFLKNSIYVFTGLQNYIEQGEIKSKVCKIYERYNLETKKWEEITPTPWYLDAVFGKTACLVSINEKRNCIITICGKENGKATHKIAIIDIDFFEYVIEQMKDSALAEILEKDTFLSKLEADYCFPSQAIPNNYHPMNFHSIEYFRIHLSKRDLYQHPQIVWIGDTFYVQGEYSLKAITLTEKAWLKHTIRKGMYVVPIRRDENIISITEDGIKGLAHLKCHYETYLQK</sequence>
<reference evidence="3" key="1">
    <citation type="submission" date="2023-07" db="EMBL/GenBank/DDBJ databases">
        <authorList>
            <consortium name="AG Swart"/>
            <person name="Singh M."/>
            <person name="Singh A."/>
            <person name="Seah K."/>
            <person name="Emmerich C."/>
        </authorList>
    </citation>
    <scope>NUCLEOTIDE SEQUENCE</scope>
    <source>
        <strain evidence="3">DP1</strain>
    </source>
</reference>
<keyword evidence="1" id="KW-0880">Kelch repeat</keyword>
<keyword evidence="4" id="KW-1185">Reference proteome</keyword>
<keyword evidence="2" id="KW-0677">Repeat</keyword>
<accession>A0AAD1UC64</accession>
<protein>
    <recommendedName>
        <fullName evidence="5">F-box domain-containing protein</fullName>
    </recommendedName>
</protein>
<dbReference type="PANTHER" id="PTHR46260">
    <property type="entry name" value="RING-TYPE DOMAIN-CONTAINING PROTEIN"/>
    <property type="match status" value="1"/>
</dbReference>
<organism evidence="3 4">
    <name type="scientific">Euplotes crassus</name>
    <dbReference type="NCBI Taxonomy" id="5936"/>
    <lineage>
        <taxon>Eukaryota</taxon>
        <taxon>Sar</taxon>
        <taxon>Alveolata</taxon>
        <taxon>Ciliophora</taxon>
        <taxon>Intramacronucleata</taxon>
        <taxon>Spirotrichea</taxon>
        <taxon>Hypotrichia</taxon>
        <taxon>Euplotida</taxon>
        <taxon>Euplotidae</taxon>
        <taxon>Moneuplotes</taxon>
    </lineage>
</organism>
<evidence type="ECO:0000256" key="2">
    <source>
        <dbReference type="ARBA" id="ARBA00022737"/>
    </source>
</evidence>
<dbReference type="Pfam" id="PF01344">
    <property type="entry name" value="Kelch_1"/>
    <property type="match status" value="1"/>
</dbReference>
<dbReference type="EMBL" id="CAMPGE010003888">
    <property type="protein sequence ID" value="CAI2362734.1"/>
    <property type="molecule type" value="Genomic_DNA"/>
</dbReference>
<dbReference type="PANTHER" id="PTHR46260:SF3">
    <property type="entry name" value="RING-TYPE DOMAIN-CONTAINING PROTEIN"/>
    <property type="match status" value="1"/>
</dbReference>
<evidence type="ECO:0000313" key="4">
    <source>
        <dbReference type="Proteomes" id="UP001295684"/>
    </source>
</evidence>
<dbReference type="InterPro" id="IPR051746">
    <property type="entry name" value="Kelch_domain_containing_8"/>
</dbReference>
<evidence type="ECO:0008006" key="5">
    <source>
        <dbReference type="Google" id="ProtNLM"/>
    </source>
</evidence>
<name>A0AAD1UC64_EUPCR</name>
<proteinExistence type="predicted"/>
<dbReference type="InterPro" id="IPR006652">
    <property type="entry name" value="Kelch_1"/>
</dbReference>
<dbReference type="Proteomes" id="UP001295684">
    <property type="component" value="Unassembled WGS sequence"/>
</dbReference>
<dbReference type="InterPro" id="IPR015915">
    <property type="entry name" value="Kelch-typ_b-propeller"/>
</dbReference>
<gene>
    <name evidence="3" type="ORF">ECRASSUSDP1_LOCUS4060</name>
</gene>
<comment type="caution">
    <text evidence="3">The sequence shown here is derived from an EMBL/GenBank/DDBJ whole genome shotgun (WGS) entry which is preliminary data.</text>
</comment>
<dbReference type="AlphaFoldDB" id="A0AAD1UC64"/>
<evidence type="ECO:0000256" key="1">
    <source>
        <dbReference type="ARBA" id="ARBA00022441"/>
    </source>
</evidence>
<dbReference type="SUPFAM" id="SSF117281">
    <property type="entry name" value="Kelch motif"/>
    <property type="match status" value="1"/>
</dbReference>
<evidence type="ECO:0000313" key="3">
    <source>
        <dbReference type="EMBL" id="CAI2362734.1"/>
    </source>
</evidence>
<dbReference type="Gene3D" id="2.120.10.80">
    <property type="entry name" value="Kelch-type beta propeller"/>
    <property type="match status" value="1"/>
</dbReference>